<gene>
    <name evidence="1" type="ORF">PCAMFM013_S007g000317</name>
</gene>
<evidence type="ECO:0000313" key="2">
    <source>
        <dbReference type="Proteomes" id="UP000053732"/>
    </source>
</evidence>
<name>A0A0G4P7P6_PENC3</name>
<keyword evidence="2" id="KW-1185">Reference proteome</keyword>
<reference evidence="1 2" key="1">
    <citation type="journal article" date="2014" name="Nat. Commun.">
        <title>Multiple recent horizontal transfers of a large genomic region in cheese making fungi.</title>
        <authorList>
            <person name="Cheeseman K."/>
            <person name="Ropars J."/>
            <person name="Renault P."/>
            <person name="Dupont J."/>
            <person name="Gouzy J."/>
            <person name="Branca A."/>
            <person name="Abraham A.L."/>
            <person name="Ceppi M."/>
            <person name="Conseiller E."/>
            <person name="Debuchy R."/>
            <person name="Malagnac F."/>
            <person name="Goarin A."/>
            <person name="Silar P."/>
            <person name="Lacoste S."/>
            <person name="Sallet E."/>
            <person name="Bensimon A."/>
            <person name="Giraud T."/>
            <person name="Brygoo Y."/>
        </authorList>
    </citation>
    <scope>NUCLEOTIDE SEQUENCE [LARGE SCALE GENOMIC DNA]</scope>
    <source>
        <strain evidence="2">FM 013</strain>
    </source>
</reference>
<sequence length="87" mass="10175">MEPIFCLFVDRTKDAYINTSCSDLLDNLSPTIVGEWSLSVADKTGWNPDWNPESNTDFYKRWFAAQATTYEKRLGWIFWTWKAELGD</sequence>
<dbReference type="EMBL" id="HG793140">
    <property type="protein sequence ID" value="CRL22336.1"/>
    <property type="molecule type" value="Genomic_DNA"/>
</dbReference>
<protein>
    <submittedName>
        <fullName evidence="1">Glycoside hydrolase, catalytic core</fullName>
    </submittedName>
</protein>
<proteinExistence type="predicted"/>
<dbReference type="Proteomes" id="UP000053732">
    <property type="component" value="Unassembled WGS sequence"/>
</dbReference>
<keyword evidence="1" id="KW-0378">Hydrolase</keyword>
<evidence type="ECO:0000313" key="1">
    <source>
        <dbReference type="EMBL" id="CRL22336.1"/>
    </source>
</evidence>
<organism evidence="1 2">
    <name type="scientific">Penicillium camemberti (strain FM 013)</name>
    <dbReference type="NCBI Taxonomy" id="1429867"/>
    <lineage>
        <taxon>Eukaryota</taxon>
        <taxon>Fungi</taxon>
        <taxon>Dikarya</taxon>
        <taxon>Ascomycota</taxon>
        <taxon>Pezizomycotina</taxon>
        <taxon>Eurotiomycetes</taxon>
        <taxon>Eurotiomycetidae</taxon>
        <taxon>Eurotiales</taxon>
        <taxon>Aspergillaceae</taxon>
        <taxon>Penicillium</taxon>
    </lineage>
</organism>
<dbReference type="InterPro" id="IPR017853">
    <property type="entry name" value="GH"/>
</dbReference>
<dbReference type="STRING" id="1429867.A0A0G4P7P6"/>
<dbReference type="Gene3D" id="3.20.20.80">
    <property type="entry name" value="Glycosidases"/>
    <property type="match status" value="1"/>
</dbReference>
<dbReference type="SUPFAM" id="SSF51445">
    <property type="entry name" value="(Trans)glycosidases"/>
    <property type="match status" value="1"/>
</dbReference>
<accession>A0A0G4P7P6</accession>
<dbReference type="GO" id="GO:0016787">
    <property type="term" value="F:hydrolase activity"/>
    <property type="evidence" value="ECO:0007669"/>
    <property type="project" value="UniProtKB-KW"/>
</dbReference>
<dbReference type="AlphaFoldDB" id="A0A0G4P7P6"/>